<dbReference type="Proteomes" id="UP001221757">
    <property type="component" value="Unassembled WGS sequence"/>
</dbReference>
<gene>
    <name evidence="3" type="ORF">B0H17DRAFT_559331</name>
</gene>
<evidence type="ECO:0000313" key="3">
    <source>
        <dbReference type="EMBL" id="KAJ7691627.1"/>
    </source>
</evidence>
<dbReference type="EMBL" id="JARKIE010000057">
    <property type="protein sequence ID" value="KAJ7691627.1"/>
    <property type="molecule type" value="Genomic_DNA"/>
</dbReference>
<accession>A0AAD7GJ77</accession>
<dbReference type="SUPFAM" id="SSF54909">
    <property type="entry name" value="Dimeric alpha+beta barrel"/>
    <property type="match status" value="1"/>
</dbReference>
<reference evidence="3" key="1">
    <citation type="submission" date="2023-03" db="EMBL/GenBank/DDBJ databases">
        <title>Massive genome expansion in bonnet fungi (Mycena s.s.) driven by repeated elements and novel gene families across ecological guilds.</title>
        <authorList>
            <consortium name="Lawrence Berkeley National Laboratory"/>
            <person name="Harder C.B."/>
            <person name="Miyauchi S."/>
            <person name="Viragh M."/>
            <person name="Kuo A."/>
            <person name="Thoen E."/>
            <person name="Andreopoulos B."/>
            <person name="Lu D."/>
            <person name="Skrede I."/>
            <person name="Drula E."/>
            <person name="Henrissat B."/>
            <person name="Morin E."/>
            <person name="Kohler A."/>
            <person name="Barry K."/>
            <person name="LaButti K."/>
            <person name="Morin E."/>
            <person name="Salamov A."/>
            <person name="Lipzen A."/>
            <person name="Mereny Z."/>
            <person name="Hegedus B."/>
            <person name="Baldrian P."/>
            <person name="Stursova M."/>
            <person name="Weitz H."/>
            <person name="Taylor A."/>
            <person name="Grigoriev I.V."/>
            <person name="Nagy L.G."/>
            <person name="Martin F."/>
            <person name="Kauserud H."/>
        </authorList>
    </citation>
    <scope>NUCLEOTIDE SEQUENCE</scope>
    <source>
        <strain evidence="3">CBHHK067</strain>
    </source>
</reference>
<dbReference type="Pfam" id="PF07110">
    <property type="entry name" value="EthD"/>
    <property type="match status" value="1"/>
</dbReference>
<dbReference type="AlphaFoldDB" id="A0AAD7GJ77"/>
<evidence type="ECO:0000313" key="4">
    <source>
        <dbReference type="Proteomes" id="UP001221757"/>
    </source>
</evidence>
<feature type="domain" description="EthD" evidence="2">
    <location>
        <begin position="17"/>
        <end position="109"/>
    </location>
</feature>
<comment type="caution">
    <text evidence="3">The sequence shown here is derived from an EMBL/GenBank/DDBJ whole genome shotgun (WGS) entry which is preliminary data.</text>
</comment>
<keyword evidence="4" id="KW-1185">Reference proteome</keyword>
<proteinExistence type="inferred from homology"/>
<comment type="similarity">
    <text evidence="1">Belongs to the tpcK family.</text>
</comment>
<name>A0AAD7GJ77_MYCRO</name>
<dbReference type="Gene3D" id="3.30.70.100">
    <property type="match status" value="1"/>
</dbReference>
<sequence length="126" mass="14637">MSFRTDRVRLAFLVKRKSTLTEEEFSRYWSGTHSALFASLKIVKTNLIKYEQAHINQSALMQIHRIGGAPCEWDGMGTFEAESYAKIFEVFENEEYLRVVKPDEANYLARDECQLLPLDLLTVLEK</sequence>
<evidence type="ECO:0000259" key="2">
    <source>
        <dbReference type="Pfam" id="PF07110"/>
    </source>
</evidence>
<evidence type="ECO:0000256" key="1">
    <source>
        <dbReference type="ARBA" id="ARBA00005986"/>
    </source>
</evidence>
<dbReference type="InterPro" id="IPR009799">
    <property type="entry name" value="EthD_dom"/>
</dbReference>
<protein>
    <recommendedName>
        <fullName evidence="2">EthD domain-containing protein</fullName>
    </recommendedName>
</protein>
<organism evidence="3 4">
    <name type="scientific">Mycena rosella</name>
    <name type="common">Pink bonnet</name>
    <name type="synonym">Agaricus rosellus</name>
    <dbReference type="NCBI Taxonomy" id="1033263"/>
    <lineage>
        <taxon>Eukaryota</taxon>
        <taxon>Fungi</taxon>
        <taxon>Dikarya</taxon>
        <taxon>Basidiomycota</taxon>
        <taxon>Agaricomycotina</taxon>
        <taxon>Agaricomycetes</taxon>
        <taxon>Agaricomycetidae</taxon>
        <taxon>Agaricales</taxon>
        <taxon>Marasmiineae</taxon>
        <taxon>Mycenaceae</taxon>
        <taxon>Mycena</taxon>
    </lineage>
</organism>
<dbReference type="InterPro" id="IPR011008">
    <property type="entry name" value="Dimeric_a/b-barrel"/>
</dbReference>
<dbReference type="GO" id="GO:0016491">
    <property type="term" value="F:oxidoreductase activity"/>
    <property type="evidence" value="ECO:0007669"/>
    <property type="project" value="InterPro"/>
</dbReference>